<keyword evidence="3" id="KW-0028">Amino-acid biosynthesis</keyword>
<dbReference type="Gene3D" id="3.20.10.10">
    <property type="entry name" value="D-amino Acid Aminotransferase, subunit A, domain 2"/>
    <property type="match status" value="1"/>
</dbReference>
<dbReference type="eggNOG" id="COG0115">
    <property type="taxonomic scope" value="Bacteria"/>
</dbReference>
<evidence type="ECO:0000256" key="5">
    <source>
        <dbReference type="ARBA" id="ARBA00023304"/>
    </source>
</evidence>
<accession>Q2LRK5</accession>
<dbReference type="InterPro" id="IPR005786">
    <property type="entry name" value="B_amino_transII"/>
</dbReference>
<dbReference type="InterPro" id="IPR001544">
    <property type="entry name" value="Aminotrans_IV"/>
</dbReference>
<dbReference type="Pfam" id="PF01063">
    <property type="entry name" value="Aminotran_4"/>
    <property type="match status" value="1"/>
</dbReference>
<dbReference type="SUPFAM" id="SSF56752">
    <property type="entry name" value="D-aminoacid aminotransferase-like PLP-dependent enzymes"/>
    <property type="match status" value="1"/>
</dbReference>
<evidence type="ECO:0000256" key="1">
    <source>
        <dbReference type="ARBA" id="ARBA00001933"/>
    </source>
</evidence>
<evidence type="ECO:0000256" key="4">
    <source>
        <dbReference type="ARBA" id="ARBA00022898"/>
    </source>
</evidence>
<organism evidence="6 7">
    <name type="scientific">Syntrophus aciditrophicus (strain SB)</name>
    <dbReference type="NCBI Taxonomy" id="56780"/>
    <lineage>
        <taxon>Bacteria</taxon>
        <taxon>Pseudomonadati</taxon>
        <taxon>Thermodesulfobacteriota</taxon>
        <taxon>Syntrophia</taxon>
        <taxon>Syntrophales</taxon>
        <taxon>Syntrophaceae</taxon>
        <taxon>Syntrophus</taxon>
    </lineage>
</organism>
<name>Q2LRK5_SYNAS</name>
<dbReference type="GO" id="GO:0009082">
    <property type="term" value="P:branched-chain amino acid biosynthetic process"/>
    <property type="evidence" value="ECO:0007669"/>
    <property type="project" value="UniProtKB-KW"/>
</dbReference>
<keyword evidence="6" id="KW-0032">Aminotransferase</keyword>
<dbReference type="KEGG" id="sat:SYN_03155"/>
<proteinExistence type="inferred from homology"/>
<dbReference type="EC" id="2.6.1.42" evidence="6"/>
<dbReference type="GO" id="GO:0008652">
    <property type="term" value="P:amino acid biosynthetic process"/>
    <property type="evidence" value="ECO:0007669"/>
    <property type="project" value="UniProtKB-KW"/>
</dbReference>
<reference evidence="6 7" key="1">
    <citation type="journal article" date="2007" name="Proc. Natl. Acad. Sci. U.S.A.">
        <title>The genome of Syntrophus aciditrophicus: life at the thermodynamic limit of microbial growth.</title>
        <authorList>
            <person name="McInerney M.J."/>
            <person name="Rohlin L."/>
            <person name="Mouttaki H."/>
            <person name="Kim U."/>
            <person name="Krupp R.S."/>
            <person name="Rios-Hernandez L."/>
            <person name="Sieber J."/>
            <person name="Struchtemeyer C.G."/>
            <person name="Bhattacharyya A."/>
            <person name="Campbell J.W."/>
            <person name="Gunsalus R.P."/>
        </authorList>
    </citation>
    <scope>NUCLEOTIDE SEQUENCE [LARGE SCALE GENOMIC DNA]</scope>
    <source>
        <strain evidence="6 7">SB</strain>
    </source>
</reference>
<gene>
    <name evidence="6" type="ORF">SYN_03155</name>
</gene>
<evidence type="ECO:0000256" key="2">
    <source>
        <dbReference type="ARBA" id="ARBA00009320"/>
    </source>
</evidence>
<dbReference type="Proteomes" id="UP000001933">
    <property type="component" value="Chromosome"/>
</dbReference>
<dbReference type="InParanoid" id="Q2LRK5"/>
<dbReference type="STRING" id="56780.SYN_03155"/>
<dbReference type="GO" id="GO:0004084">
    <property type="term" value="F:branched-chain-amino-acid transaminase activity"/>
    <property type="evidence" value="ECO:0007669"/>
    <property type="project" value="UniProtKB-EC"/>
</dbReference>
<evidence type="ECO:0000313" key="6">
    <source>
        <dbReference type="EMBL" id="ABC76715.1"/>
    </source>
</evidence>
<keyword evidence="6" id="KW-0808">Transferase</keyword>
<evidence type="ECO:0000256" key="3">
    <source>
        <dbReference type="ARBA" id="ARBA00022605"/>
    </source>
</evidence>
<dbReference type="PANTHER" id="PTHR11825">
    <property type="entry name" value="SUBGROUP IIII AMINOTRANSFERASE"/>
    <property type="match status" value="1"/>
</dbReference>
<protein>
    <submittedName>
        <fullName evidence="6">Branched-chain amino acid aminotransferase</fullName>
        <ecNumber evidence="6">2.6.1.42</ecNumber>
    </submittedName>
</protein>
<sequence length="125" mass="13809">MGTSNIFFLIGDELVTAPLEGTILPGVTRDSVIKMARHWGMTVSERRLSMEEVLQAVETGTLKEVFASGTAAVVSPVGQFYYQGKEYQVNGGKTGPLTEKLYNEILGIQYGEKEDPFGWRMKISD</sequence>
<dbReference type="InterPro" id="IPR043132">
    <property type="entry name" value="BCAT-like_C"/>
</dbReference>
<keyword evidence="4" id="KW-0663">Pyridoxal phosphate</keyword>
<dbReference type="HOGENOM" id="CLU_031922_3_2_7"/>
<evidence type="ECO:0000313" key="7">
    <source>
        <dbReference type="Proteomes" id="UP000001933"/>
    </source>
</evidence>
<comment type="cofactor">
    <cofactor evidence="1">
        <name>pyridoxal 5'-phosphate</name>
        <dbReference type="ChEBI" id="CHEBI:597326"/>
    </cofactor>
</comment>
<dbReference type="AlphaFoldDB" id="Q2LRK5"/>
<dbReference type="EMBL" id="CP000252">
    <property type="protein sequence ID" value="ABC76715.1"/>
    <property type="molecule type" value="Genomic_DNA"/>
</dbReference>
<keyword evidence="5" id="KW-0100">Branched-chain amino acid biosynthesis</keyword>
<dbReference type="PANTHER" id="PTHR11825:SF44">
    <property type="entry name" value="BRANCHED-CHAIN-AMINO-ACID AMINOTRANSFERASE"/>
    <property type="match status" value="1"/>
</dbReference>
<keyword evidence="7" id="KW-1185">Reference proteome</keyword>
<dbReference type="InterPro" id="IPR036038">
    <property type="entry name" value="Aminotransferase-like"/>
</dbReference>
<comment type="similarity">
    <text evidence="2">Belongs to the class-IV pyridoxal-phosphate-dependent aminotransferase family.</text>
</comment>